<evidence type="ECO:0000313" key="1">
    <source>
        <dbReference type="EMBL" id="KAK9114397.1"/>
    </source>
</evidence>
<evidence type="ECO:0000313" key="2">
    <source>
        <dbReference type="Proteomes" id="UP001420932"/>
    </source>
</evidence>
<dbReference type="AlphaFoldDB" id="A0AAP0NNX6"/>
<gene>
    <name evidence="1" type="ORF">Syun_021194</name>
</gene>
<dbReference type="EMBL" id="JBBNAF010000009">
    <property type="protein sequence ID" value="KAK9114397.1"/>
    <property type="molecule type" value="Genomic_DNA"/>
</dbReference>
<organism evidence="1 2">
    <name type="scientific">Stephania yunnanensis</name>
    <dbReference type="NCBI Taxonomy" id="152371"/>
    <lineage>
        <taxon>Eukaryota</taxon>
        <taxon>Viridiplantae</taxon>
        <taxon>Streptophyta</taxon>
        <taxon>Embryophyta</taxon>
        <taxon>Tracheophyta</taxon>
        <taxon>Spermatophyta</taxon>
        <taxon>Magnoliopsida</taxon>
        <taxon>Ranunculales</taxon>
        <taxon>Menispermaceae</taxon>
        <taxon>Menispermoideae</taxon>
        <taxon>Cissampelideae</taxon>
        <taxon>Stephania</taxon>
    </lineage>
</organism>
<proteinExistence type="predicted"/>
<accession>A0AAP0NNX6</accession>
<sequence>MREVEDVIQEAKLLNKQIESHVCFQIKVKNPRLLDWASEMTHIASDVDASAASDAAFVAVGEATEAYIHELYKNLLIFLKDYKKLLETSISKELQETNTRYNIESCEKLSQRDMWHDDIIIGWATQWYGIRFWSLIGFDRLSNSMFGEL</sequence>
<protein>
    <submittedName>
        <fullName evidence="1">Uncharacterized protein</fullName>
    </submittedName>
</protein>
<keyword evidence="2" id="KW-1185">Reference proteome</keyword>
<name>A0AAP0NNX6_9MAGN</name>
<reference evidence="1 2" key="1">
    <citation type="submission" date="2024-01" db="EMBL/GenBank/DDBJ databases">
        <title>Genome assemblies of Stephania.</title>
        <authorList>
            <person name="Yang L."/>
        </authorList>
    </citation>
    <scope>NUCLEOTIDE SEQUENCE [LARGE SCALE GENOMIC DNA]</scope>
    <source>
        <strain evidence="1">YNDBR</strain>
        <tissue evidence="1">Leaf</tissue>
    </source>
</reference>
<dbReference type="Proteomes" id="UP001420932">
    <property type="component" value="Unassembled WGS sequence"/>
</dbReference>
<comment type="caution">
    <text evidence="1">The sequence shown here is derived from an EMBL/GenBank/DDBJ whole genome shotgun (WGS) entry which is preliminary data.</text>
</comment>